<evidence type="ECO:0000313" key="3">
    <source>
        <dbReference type="Proteomes" id="UP000436088"/>
    </source>
</evidence>
<evidence type="ECO:0000313" key="2">
    <source>
        <dbReference type="EMBL" id="KAE8695868.1"/>
    </source>
</evidence>
<gene>
    <name evidence="2" type="ORF">F3Y22_tig00110683pilonHSYRG00499</name>
</gene>
<name>A0A6A2ZVE4_HIBSY</name>
<proteinExistence type="predicted"/>
<accession>A0A6A2ZVE4</accession>
<organism evidence="2 3">
    <name type="scientific">Hibiscus syriacus</name>
    <name type="common">Rose of Sharon</name>
    <dbReference type="NCBI Taxonomy" id="106335"/>
    <lineage>
        <taxon>Eukaryota</taxon>
        <taxon>Viridiplantae</taxon>
        <taxon>Streptophyta</taxon>
        <taxon>Embryophyta</taxon>
        <taxon>Tracheophyta</taxon>
        <taxon>Spermatophyta</taxon>
        <taxon>Magnoliopsida</taxon>
        <taxon>eudicotyledons</taxon>
        <taxon>Gunneridae</taxon>
        <taxon>Pentapetalae</taxon>
        <taxon>rosids</taxon>
        <taxon>malvids</taxon>
        <taxon>Malvales</taxon>
        <taxon>Malvaceae</taxon>
        <taxon>Malvoideae</taxon>
        <taxon>Hibiscus</taxon>
    </lineage>
</organism>
<comment type="caution">
    <text evidence="2">The sequence shown here is derived from an EMBL/GenBank/DDBJ whole genome shotgun (WGS) entry which is preliminary data.</text>
</comment>
<sequence>MRESRPGQPPLPGSDHRCRPPLMDPVAFIATTGDGFRPVPMRLLRVDRRQHLVGSPGSGVLAMSGGCGFWKLEAAAGARV</sequence>
<dbReference type="Proteomes" id="UP000436088">
    <property type="component" value="Unassembled WGS sequence"/>
</dbReference>
<dbReference type="AlphaFoldDB" id="A0A6A2ZVE4"/>
<dbReference type="EMBL" id="VEPZ02001072">
    <property type="protein sequence ID" value="KAE8695868.1"/>
    <property type="molecule type" value="Genomic_DNA"/>
</dbReference>
<evidence type="ECO:0000256" key="1">
    <source>
        <dbReference type="SAM" id="MobiDB-lite"/>
    </source>
</evidence>
<keyword evidence="3" id="KW-1185">Reference proteome</keyword>
<reference evidence="2" key="1">
    <citation type="submission" date="2019-09" db="EMBL/GenBank/DDBJ databases">
        <title>Draft genome information of white flower Hibiscus syriacus.</title>
        <authorList>
            <person name="Kim Y.-M."/>
        </authorList>
    </citation>
    <scope>NUCLEOTIDE SEQUENCE [LARGE SCALE GENOMIC DNA]</scope>
    <source>
        <strain evidence="2">YM2019G1</strain>
    </source>
</reference>
<protein>
    <submittedName>
        <fullName evidence="2">Uncharacterized protein</fullName>
    </submittedName>
</protein>
<feature type="region of interest" description="Disordered" evidence="1">
    <location>
        <begin position="1"/>
        <end position="20"/>
    </location>
</feature>